<dbReference type="NCBIfam" id="TIGR02292">
    <property type="entry name" value="ygfB_yecA"/>
    <property type="match status" value="1"/>
</dbReference>
<dbReference type="Pfam" id="PF03695">
    <property type="entry name" value="UPF0149"/>
    <property type="match status" value="1"/>
</dbReference>
<dbReference type="Gene3D" id="3.10.450.50">
    <property type="match status" value="1"/>
</dbReference>
<dbReference type="InterPro" id="IPR004027">
    <property type="entry name" value="SEC_C_motif"/>
</dbReference>
<dbReference type="Proteomes" id="UP000214566">
    <property type="component" value="Unassembled WGS sequence"/>
</dbReference>
<reference evidence="1 2" key="1">
    <citation type="submission" date="2016-06" db="EMBL/GenBank/DDBJ databases">
        <authorList>
            <person name="Kjaerup R.B."/>
            <person name="Dalgaard T.S."/>
            <person name="Juul-Madsen H.R."/>
        </authorList>
    </citation>
    <scope>NUCLEOTIDE SEQUENCE [LARGE SCALE GENOMIC DNA]</scope>
    <source>
        <strain evidence="1 2">DSM 16361</strain>
    </source>
</reference>
<dbReference type="InterPro" id="IPR036255">
    <property type="entry name" value="YgfB-like_sf"/>
</dbReference>
<dbReference type="InterPro" id="IPR011978">
    <property type="entry name" value="YgfB-like"/>
</dbReference>
<gene>
    <name evidence="1" type="ORF">THIARS_70457</name>
</gene>
<name>A0A238D699_THIDL</name>
<dbReference type="NCBIfam" id="NF007704">
    <property type="entry name" value="PRK10396.1"/>
    <property type="match status" value="1"/>
</dbReference>
<dbReference type="Gene3D" id="1.20.120.740">
    <property type="entry name" value="YgfB uncharacterised protein family UPF0149, PF03695"/>
    <property type="match status" value="1"/>
</dbReference>
<protein>
    <recommendedName>
        <fullName evidence="3">YecA family protein</fullName>
    </recommendedName>
</protein>
<dbReference type="AlphaFoldDB" id="A0A238D699"/>
<evidence type="ECO:0000313" key="2">
    <source>
        <dbReference type="Proteomes" id="UP000214566"/>
    </source>
</evidence>
<dbReference type="Pfam" id="PF02810">
    <property type="entry name" value="SEC-C"/>
    <property type="match status" value="1"/>
</dbReference>
<dbReference type="OrthoDB" id="570299at2"/>
<accession>A0A238D699</accession>
<organism evidence="1 2">
    <name type="scientific">Thiomonas delicata</name>
    <name type="common">Thiomonas cuprina</name>
    <dbReference type="NCBI Taxonomy" id="364030"/>
    <lineage>
        <taxon>Bacteria</taxon>
        <taxon>Pseudomonadati</taxon>
        <taxon>Pseudomonadota</taxon>
        <taxon>Betaproteobacteria</taxon>
        <taxon>Burkholderiales</taxon>
        <taxon>Thiomonas</taxon>
    </lineage>
</organism>
<evidence type="ECO:0008006" key="3">
    <source>
        <dbReference type="Google" id="ProtNLM"/>
    </source>
</evidence>
<keyword evidence="2" id="KW-1185">Reference proteome</keyword>
<sequence>MAMINISASETPLTDAELDQIEQWLDSDAMPETAMDISMLDGFFTALISGPNLVHPTRALPWIWDSEEGQAQPGFETPQQFEQVVGLLMRYWNMLANTLNQTPDAYAPLIYLSGEGDAQESIIEEWCTGYMLGIALDPHGWAPMLDEPSDEISLIMLYGTESGWEELDRLQLGPDYQRDAADALADCATAIHAYWRKATAPPIRNTGKIGRNDPCSCGSGKKFKLCHGAPAANEA</sequence>
<proteinExistence type="predicted"/>
<evidence type="ECO:0000313" key="1">
    <source>
        <dbReference type="EMBL" id="SBP88837.1"/>
    </source>
</evidence>
<dbReference type="EMBL" id="FLMQ01000056">
    <property type="protein sequence ID" value="SBP88837.1"/>
    <property type="molecule type" value="Genomic_DNA"/>
</dbReference>
<dbReference type="SUPFAM" id="SSF103642">
    <property type="entry name" value="Sec-C motif"/>
    <property type="match status" value="1"/>
</dbReference>
<dbReference type="SUPFAM" id="SSF101327">
    <property type="entry name" value="YgfB-like"/>
    <property type="match status" value="1"/>
</dbReference>